<dbReference type="EMBL" id="CAADFV010000006">
    <property type="protein sequence ID" value="VFK51580.1"/>
    <property type="molecule type" value="Genomic_DNA"/>
</dbReference>
<keyword evidence="3" id="KW-0472">Membrane</keyword>
<dbReference type="InterPro" id="IPR020011">
    <property type="entry name" value="FimV_C"/>
</dbReference>
<evidence type="ECO:0000259" key="4">
    <source>
        <dbReference type="Pfam" id="PF25800"/>
    </source>
</evidence>
<dbReference type="InterPro" id="IPR057840">
    <property type="entry name" value="FimV_N"/>
</dbReference>
<keyword evidence="1" id="KW-0175">Coiled coil</keyword>
<gene>
    <name evidence="7" type="ORF">BECKTUN1418D_GA0071000_11167</name>
    <name evidence="5" type="ORF">BECKTUN1418E_GA0071001_10064</name>
    <name evidence="6" type="ORF">BECKTUN1418F_GA0071002_103621</name>
</gene>
<feature type="region of interest" description="Disordered" evidence="2">
    <location>
        <begin position="272"/>
        <end position="302"/>
    </location>
</feature>
<dbReference type="Gene3D" id="1.20.58.2200">
    <property type="match status" value="1"/>
</dbReference>
<keyword evidence="3" id="KW-1133">Transmembrane helix</keyword>
<accession>A0A450ZJY1</accession>
<reference evidence="6" key="1">
    <citation type="submission" date="2019-02" db="EMBL/GenBank/DDBJ databases">
        <authorList>
            <person name="Gruber-Vodicka R. H."/>
            <person name="Seah K. B. B."/>
        </authorList>
    </citation>
    <scope>NUCLEOTIDE SEQUENCE</scope>
    <source>
        <strain evidence="7">BECK_BY1</strain>
        <strain evidence="5">BECK_BY2</strain>
        <strain evidence="6">BECK_BY3</strain>
    </source>
</reference>
<feature type="transmembrane region" description="Helical" evidence="3">
    <location>
        <begin position="479"/>
        <end position="500"/>
    </location>
</feature>
<feature type="compositionally biased region" description="Polar residues" evidence="2">
    <location>
        <begin position="290"/>
        <end position="300"/>
    </location>
</feature>
<dbReference type="CDD" id="cd12087">
    <property type="entry name" value="TM_EGFR-like"/>
    <property type="match status" value="1"/>
</dbReference>
<dbReference type="InterPro" id="IPR018392">
    <property type="entry name" value="LysM"/>
</dbReference>
<dbReference type="EMBL" id="CAADFX010000116">
    <property type="protein sequence ID" value="VFK60110.1"/>
    <property type="molecule type" value="Genomic_DNA"/>
</dbReference>
<feature type="compositionally biased region" description="Basic and acidic residues" evidence="2">
    <location>
        <begin position="535"/>
        <end position="549"/>
    </location>
</feature>
<sequence length="753" mass="83419">MRKSIFALVLLLFVPTTSVYALTLMDITLSSKLNEPLDARIPLRVLQSTDMETIQVKLADTEHFTRANLERLPILSNLRFNGVQNPDGYAYIQITTDSVVNEPFLSFIVEVNWSRGRILREYTLLLDPPMYTGAISTTVREAEATVDEVETAEKVTKPSTIKALPITSTAIVDGKFDDANAFSWYGPVTTKDTLWSIATRFRPNKSISIEQMMLMLQQHNPKAFSQNNINTLKAGAILRIPNPGKTTTIPQDEALEKVRQQHIAWEEFRQRLAASPTAAPEGSPVPSTEAKVSSTESKQSGRVEILSAGTAVEGVGQVGKKGNVKELRAEIALVKEEVDAKSRENEELRSRLVEAEDLIQEFVHLMEIQSDEINALKKKLMETRSEAELAASRLTESKIEVPTTSQTIHEEGARIFGEEMKEPIPETEKMEGIAAEQETSATSTLVPTSEVMTPVEETESRSASQSEKNRLIDHIHDNLIIIVAGLGGILVFIGGVVLWLRRRREIAEEKSSSATEIAKESMAFQNTKMGVKETLGSDKPRSGSTDETKGLSQKTPLERKKKPVKLEEEPQLPKTAVFPSAEKNISFASDLSPDIPESNTTSNTRFDTVEEITEDNNKKPIVIADESNAKIPPSNEWSLDLAGSDLSEISPSKTMETKATEGENLDLNFGFDLDPESPRQPPTQENNKTQPSDFPSIDMSDSSIDETQTKLDLAQAYIDMGDTEGARNILDKILKEGNKVHKNIAKKLLEKFD</sequence>
<organism evidence="6">
    <name type="scientific">Candidatus Kentrum sp. TUN</name>
    <dbReference type="NCBI Taxonomy" id="2126343"/>
    <lineage>
        <taxon>Bacteria</taxon>
        <taxon>Pseudomonadati</taxon>
        <taxon>Pseudomonadota</taxon>
        <taxon>Gammaproteobacteria</taxon>
        <taxon>Candidatus Kentrum</taxon>
    </lineage>
</organism>
<dbReference type="Pfam" id="PF25800">
    <property type="entry name" value="FimV_N"/>
    <property type="match status" value="1"/>
</dbReference>
<dbReference type="InterPro" id="IPR020012">
    <property type="entry name" value="LysM_FimV"/>
</dbReference>
<feature type="region of interest" description="Disordered" evidence="2">
    <location>
        <begin position="528"/>
        <end position="579"/>
    </location>
</feature>
<dbReference type="InterPro" id="IPR036779">
    <property type="entry name" value="LysM_dom_sf"/>
</dbReference>
<feature type="region of interest" description="Disordered" evidence="2">
    <location>
        <begin position="649"/>
        <end position="706"/>
    </location>
</feature>
<feature type="domain" description="FimV N-terminal" evidence="4">
    <location>
        <begin position="23"/>
        <end position="129"/>
    </location>
</feature>
<dbReference type="NCBIfam" id="TIGR03504">
    <property type="entry name" value="FimV_Cterm"/>
    <property type="match status" value="1"/>
</dbReference>
<evidence type="ECO:0000256" key="2">
    <source>
        <dbReference type="SAM" id="MobiDB-lite"/>
    </source>
</evidence>
<dbReference type="CDD" id="cd00118">
    <property type="entry name" value="LysM"/>
    <property type="match status" value="1"/>
</dbReference>
<proteinExistence type="predicted"/>
<dbReference type="NCBIfam" id="TIGR03505">
    <property type="entry name" value="FimV_core"/>
    <property type="match status" value="1"/>
</dbReference>
<evidence type="ECO:0000256" key="3">
    <source>
        <dbReference type="SAM" id="Phobius"/>
    </source>
</evidence>
<evidence type="ECO:0000313" key="6">
    <source>
        <dbReference type="EMBL" id="VFK54038.1"/>
    </source>
</evidence>
<evidence type="ECO:0000256" key="1">
    <source>
        <dbReference type="SAM" id="Coils"/>
    </source>
</evidence>
<name>A0A450ZJY1_9GAMM</name>
<evidence type="ECO:0000313" key="5">
    <source>
        <dbReference type="EMBL" id="VFK51580.1"/>
    </source>
</evidence>
<feature type="region of interest" description="Disordered" evidence="2">
    <location>
        <begin position="437"/>
        <end position="466"/>
    </location>
</feature>
<dbReference type="EMBL" id="CAADFY010000036">
    <property type="protein sequence ID" value="VFK54038.1"/>
    <property type="molecule type" value="Genomic_DNA"/>
</dbReference>
<dbReference type="InterPro" id="IPR038440">
    <property type="entry name" value="FimV_C_sf"/>
</dbReference>
<protein>
    <submittedName>
        <fullName evidence="6">FimV N-terminal domain-containing protein</fullName>
    </submittedName>
</protein>
<evidence type="ECO:0000313" key="7">
    <source>
        <dbReference type="EMBL" id="VFK60110.1"/>
    </source>
</evidence>
<feature type="compositionally biased region" description="Polar residues" evidence="2">
    <location>
        <begin position="437"/>
        <end position="451"/>
    </location>
</feature>
<feature type="coiled-coil region" evidence="1">
    <location>
        <begin position="324"/>
        <end position="393"/>
    </location>
</feature>
<dbReference type="AlphaFoldDB" id="A0A450ZJY1"/>
<feature type="compositionally biased region" description="Polar residues" evidence="2">
    <location>
        <begin position="682"/>
        <end position="706"/>
    </location>
</feature>
<dbReference type="Gene3D" id="3.10.350.10">
    <property type="entry name" value="LysM domain"/>
    <property type="match status" value="1"/>
</dbReference>
<keyword evidence="3" id="KW-0812">Transmembrane</keyword>
<feature type="region of interest" description="Disordered" evidence="2">
    <location>
        <begin position="608"/>
        <end position="636"/>
    </location>
</feature>